<dbReference type="PANTHER" id="PTHR12378">
    <property type="entry name" value="DESUMOYLATING ISOPEPTIDASE"/>
    <property type="match status" value="1"/>
</dbReference>
<dbReference type="InterPro" id="IPR042266">
    <property type="entry name" value="PPPDE_sf"/>
</dbReference>
<reference evidence="6 7" key="1">
    <citation type="journal article" date="2020" name="J. Phycol.">
        <title>Comparative genome analysis reveals Cyanidiococcus gen. nov., a new extremophilic red algal genus sister to Cyanidioschyzon (Cyanidioschyzonaceae, Rhodophyta).</title>
        <authorList>
            <person name="Liu S.-L."/>
            <person name="Chiang Y.-R."/>
            <person name="Yoon H.S."/>
            <person name="Fu H.-Y."/>
        </authorList>
    </citation>
    <scope>NUCLEOTIDE SEQUENCE [LARGE SCALE GENOMIC DNA]</scope>
    <source>
        <strain evidence="6 7">THAL066</strain>
    </source>
</reference>
<feature type="region of interest" description="Disordered" evidence="4">
    <location>
        <begin position="140"/>
        <end position="203"/>
    </location>
</feature>
<proteinExistence type="inferred from homology"/>
<evidence type="ECO:0000256" key="1">
    <source>
        <dbReference type="ARBA" id="ARBA00008140"/>
    </source>
</evidence>
<accession>A0A7J7IFB2</accession>
<evidence type="ECO:0000313" key="6">
    <source>
        <dbReference type="EMBL" id="KAF6001349.1"/>
    </source>
</evidence>
<evidence type="ECO:0000313" key="7">
    <source>
        <dbReference type="Proteomes" id="UP000530660"/>
    </source>
</evidence>
<evidence type="ECO:0000259" key="5">
    <source>
        <dbReference type="PROSITE" id="PS51858"/>
    </source>
</evidence>
<dbReference type="PANTHER" id="PTHR12378:SF7">
    <property type="entry name" value="DESUMOYLATING ISOPEPTIDASE 1"/>
    <property type="match status" value="1"/>
</dbReference>
<dbReference type="OrthoDB" id="21221at2759"/>
<evidence type="ECO:0000256" key="2">
    <source>
        <dbReference type="ARBA" id="ARBA00022670"/>
    </source>
</evidence>
<feature type="compositionally biased region" description="Low complexity" evidence="4">
    <location>
        <begin position="161"/>
        <end position="181"/>
    </location>
</feature>
<dbReference type="Pfam" id="PF05903">
    <property type="entry name" value="Peptidase_C97"/>
    <property type="match status" value="1"/>
</dbReference>
<dbReference type="Proteomes" id="UP000530660">
    <property type="component" value="Unassembled WGS sequence"/>
</dbReference>
<keyword evidence="7" id="KW-1185">Reference proteome</keyword>
<feature type="compositionally biased region" description="Polar residues" evidence="4">
    <location>
        <begin position="182"/>
        <end position="203"/>
    </location>
</feature>
<comment type="caution">
    <text evidence="6">The sequence shown here is derived from an EMBL/GenBank/DDBJ whole genome shotgun (WGS) entry which is preliminary data.</text>
</comment>
<protein>
    <submittedName>
        <fullName evidence="6">Desumoylating isopeptidase 1</fullName>
    </submittedName>
</protein>
<comment type="similarity">
    <text evidence="1">Belongs to the DeSI family.</text>
</comment>
<name>A0A7J7IFB2_9RHOD</name>
<dbReference type="SMART" id="SM01179">
    <property type="entry name" value="DUF862"/>
    <property type="match status" value="1"/>
</dbReference>
<dbReference type="Gene3D" id="3.90.1720.30">
    <property type="entry name" value="PPPDE domains"/>
    <property type="match status" value="1"/>
</dbReference>
<feature type="domain" description="PPPDE" evidence="5">
    <location>
        <begin position="2"/>
        <end position="142"/>
    </location>
</feature>
<organism evidence="6 7">
    <name type="scientific">Cyanidiococcus yangmingshanensis</name>
    <dbReference type="NCBI Taxonomy" id="2690220"/>
    <lineage>
        <taxon>Eukaryota</taxon>
        <taxon>Rhodophyta</taxon>
        <taxon>Bangiophyceae</taxon>
        <taxon>Cyanidiales</taxon>
        <taxon>Cyanidiaceae</taxon>
        <taxon>Cyanidiococcus</taxon>
    </lineage>
</organism>
<evidence type="ECO:0000256" key="4">
    <source>
        <dbReference type="SAM" id="MobiDB-lite"/>
    </source>
</evidence>
<evidence type="ECO:0000256" key="3">
    <source>
        <dbReference type="ARBA" id="ARBA00022801"/>
    </source>
</evidence>
<dbReference type="AlphaFoldDB" id="A0A7J7IFB2"/>
<dbReference type="EMBL" id="VWRR01000015">
    <property type="protein sequence ID" value="KAF6001349.1"/>
    <property type="molecule type" value="Genomic_DNA"/>
</dbReference>
<dbReference type="PROSITE" id="PS51858">
    <property type="entry name" value="PPPDE"/>
    <property type="match status" value="1"/>
</dbReference>
<gene>
    <name evidence="6" type="primary">DESI1</name>
    <name evidence="6" type="ORF">F1559_003608</name>
</gene>
<keyword evidence="2" id="KW-0645">Protease</keyword>
<dbReference type="GO" id="GO:0070646">
    <property type="term" value="P:protein modification by small protein removal"/>
    <property type="evidence" value="ECO:0007669"/>
    <property type="project" value="TreeGrafter"/>
</dbReference>
<sequence length="506" mass="55174">MSVVVLHIYDLSGGLAAAWSPMLLGRRIEAIYHTGVVVFQREYYFGGGIQSATPGQTPYGRPLRLLVLGETSIDEETLRDFLSGISSRFHVGSYDLLRNNCNHFADELCRFLVGKGVPEEILQLPQQVLETPLGPFLSQFLRPPEVPNEIGEPGSRTGSVSTANTLTLHNTSSTSSSRGTSEGMQYSTRTLSSSRDQDGTSLPVQPQALLDESDKGSFGNTAMSFGIPSTTSIERCSSRREYSIEVDSSWSRTFSRIRPELETLGMPASIASMLSSSSSSCGCSTVANSASSKDNTKDEGQAALAQLIVNASEETAQCLLEWLSHDGVLTANAAFWLEIGSHWRLQKRLSCLVALLATLDALLHDPASSLLLLTAEVDQPWIAWLVHCVDGISLDERRIWIQTSCTLCQLGRSALELPPASQERVIAVLLWELAGNLEVWRPGLQANDEVATAIQHLLQDMFTQSEVARELGRSLDYQQVMETLLPTVSAERIGQLLEQQPGTSSA</sequence>
<dbReference type="InterPro" id="IPR008580">
    <property type="entry name" value="PPPDE_dom"/>
</dbReference>
<dbReference type="GO" id="GO:0006508">
    <property type="term" value="P:proteolysis"/>
    <property type="evidence" value="ECO:0007669"/>
    <property type="project" value="UniProtKB-KW"/>
</dbReference>
<keyword evidence="3" id="KW-0378">Hydrolase</keyword>
<dbReference type="GO" id="GO:0008233">
    <property type="term" value="F:peptidase activity"/>
    <property type="evidence" value="ECO:0007669"/>
    <property type="project" value="UniProtKB-KW"/>
</dbReference>